<feature type="region of interest" description="Disordered" evidence="1">
    <location>
        <begin position="1"/>
        <end position="32"/>
    </location>
</feature>
<dbReference type="Proteomes" id="UP001497644">
    <property type="component" value="Chromosome 1"/>
</dbReference>
<organism evidence="2 3">
    <name type="scientific">Lasius platythorax</name>
    <dbReference type="NCBI Taxonomy" id="488582"/>
    <lineage>
        <taxon>Eukaryota</taxon>
        <taxon>Metazoa</taxon>
        <taxon>Ecdysozoa</taxon>
        <taxon>Arthropoda</taxon>
        <taxon>Hexapoda</taxon>
        <taxon>Insecta</taxon>
        <taxon>Pterygota</taxon>
        <taxon>Neoptera</taxon>
        <taxon>Endopterygota</taxon>
        <taxon>Hymenoptera</taxon>
        <taxon>Apocrita</taxon>
        <taxon>Aculeata</taxon>
        <taxon>Formicoidea</taxon>
        <taxon>Formicidae</taxon>
        <taxon>Formicinae</taxon>
        <taxon>Lasius</taxon>
        <taxon>Lasius</taxon>
    </lineage>
</organism>
<sequence>MPACRGHTLFMRNPVARGGENRERRRPESCGGKRGLGFSLVSRQLPLESRAHRTLGLGCAKSIQPPLLRGFTTFRRRSTLSPELKSTSGARPIARDVTLPPDVNYTT</sequence>
<feature type="compositionally biased region" description="Basic and acidic residues" evidence="1">
    <location>
        <begin position="19"/>
        <end position="28"/>
    </location>
</feature>
<protein>
    <submittedName>
        <fullName evidence="2">Uncharacterized protein</fullName>
    </submittedName>
</protein>
<accession>A0AAV2N3M4</accession>
<feature type="region of interest" description="Disordered" evidence="1">
    <location>
        <begin position="79"/>
        <end position="107"/>
    </location>
</feature>
<proteinExistence type="predicted"/>
<keyword evidence="3" id="KW-1185">Reference proteome</keyword>
<reference evidence="2 3" key="1">
    <citation type="submission" date="2024-04" db="EMBL/GenBank/DDBJ databases">
        <authorList>
            <consortium name="Molecular Ecology Group"/>
        </authorList>
    </citation>
    <scope>NUCLEOTIDE SEQUENCE [LARGE SCALE GENOMIC DNA]</scope>
</reference>
<name>A0AAV2N3M4_9HYME</name>
<dbReference type="AlphaFoldDB" id="A0AAV2N3M4"/>
<evidence type="ECO:0000313" key="3">
    <source>
        <dbReference type="Proteomes" id="UP001497644"/>
    </source>
</evidence>
<evidence type="ECO:0000313" key="2">
    <source>
        <dbReference type="EMBL" id="CAL1674024.1"/>
    </source>
</evidence>
<evidence type="ECO:0000256" key="1">
    <source>
        <dbReference type="SAM" id="MobiDB-lite"/>
    </source>
</evidence>
<gene>
    <name evidence="2" type="ORF">LPLAT_LOCUS794</name>
</gene>
<feature type="compositionally biased region" description="Polar residues" evidence="1">
    <location>
        <begin position="79"/>
        <end position="89"/>
    </location>
</feature>
<dbReference type="EMBL" id="OZ034824">
    <property type="protein sequence ID" value="CAL1674024.1"/>
    <property type="molecule type" value="Genomic_DNA"/>
</dbReference>